<dbReference type="HOGENOM" id="CLU_847102_0_0_9"/>
<dbReference type="KEGG" id="sap:Sulac_1154"/>
<gene>
    <name evidence="2" type="ordered locus">Sulac_1154</name>
</gene>
<dbReference type="CDD" id="cd14724">
    <property type="entry name" value="ZIP_Gal4-like_1"/>
    <property type="match status" value="1"/>
</dbReference>
<dbReference type="PATRIC" id="fig|679936.5.peg.1213"/>
<keyword evidence="1" id="KW-0175">Coiled coil</keyword>
<feature type="coiled-coil region" evidence="1">
    <location>
        <begin position="171"/>
        <end position="198"/>
    </location>
</feature>
<dbReference type="STRING" id="679936.Sulac_1154"/>
<protein>
    <submittedName>
        <fullName evidence="2">Uncharacterized protein</fullName>
    </submittedName>
</protein>
<organism evidence="2 3">
    <name type="scientific">Sulfobacillus acidophilus (strain ATCC 700253 / DSM 10332 / NAL)</name>
    <dbReference type="NCBI Taxonomy" id="679936"/>
    <lineage>
        <taxon>Bacteria</taxon>
        <taxon>Bacillati</taxon>
        <taxon>Bacillota</taxon>
        <taxon>Clostridia</taxon>
        <taxon>Eubacteriales</taxon>
        <taxon>Clostridiales Family XVII. Incertae Sedis</taxon>
        <taxon>Sulfobacillus</taxon>
    </lineage>
</organism>
<reference evidence="2 3" key="2">
    <citation type="journal article" date="2012" name="Stand. Genomic Sci.">
        <title>Complete genome sequence of the moderately thermophilic mineral-sulfide-oxidizing firmicute Sulfobacillus acidophilus type strain (NAL(T)).</title>
        <authorList>
            <person name="Anderson I."/>
            <person name="Chertkov O."/>
            <person name="Chen A."/>
            <person name="Saunders E."/>
            <person name="Lapidus A."/>
            <person name="Nolan M."/>
            <person name="Lucas S."/>
            <person name="Hammon N."/>
            <person name="Deshpande S."/>
            <person name="Cheng J.F."/>
            <person name="Han C."/>
            <person name="Tapia R."/>
            <person name="Goodwin L.A."/>
            <person name="Pitluck S."/>
            <person name="Liolios K."/>
            <person name="Pagani I."/>
            <person name="Ivanova N."/>
            <person name="Mikhailova N."/>
            <person name="Pati A."/>
            <person name="Palaniappan K."/>
            <person name="Land M."/>
            <person name="Pan C."/>
            <person name="Rohde M."/>
            <person name="Pukall R."/>
            <person name="Goker M."/>
            <person name="Detter J.C."/>
            <person name="Woyke T."/>
            <person name="Bristow J."/>
            <person name="Eisen J.A."/>
            <person name="Markowitz V."/>
            <person name="Hugenholtz P."/>
            <person name="Kyrpides N.C."/>
            <person name="Klenk H.P."/>
            <person name="Mavromatis K."/>
        </authorList>
    </citation>
    <scope>NUCLEOTIDE SEQUENCE [LARGE SCALE GENOMIC DNA]</scope>
    <source>
        <strain evidence="3">ATCC 700253 / DSM 10332 / NAL</strain>
    </source>
</reference>
<reference evidence="3" key="1">
    <citation type="submission" date="2011-12" db="EMBL/GenBank/DDBJ databases">
        <title>The complete genome of chromosome of Sulfobacillus acidophilus DSM 10332.</title>
        <authorList>
            <person name="Lucas S."/>
            <person name="Han J."/>
            <person name="Lapidus A."/>
            <person name="Bruce D."/>
            <person name="Goodwin L."/>
            <person name="Pitluck S."/>
            <person name="Peters L."/>
            <person name="Kyrpides N."/>
            <person name="Mavromatis K."/>
            <person name="Ivanova N."/>
            <person name="Mikhailova N."/>
            <person name="Chertkov O."/>
            <person name="Saunders E."/>
            <person name="Detter J.C."/>
            <person name="Tapia R."/>
            <person name="Han C."/>
            <person name="Land M."/>
            <person name="Hauser L."/>
            <person name="Markowitz V."/>
            <person name="Cheng J.-F."/>
            <person name="Hugenholtz P."/>
            <person name="Woyke T."/>
            <person name="Wu D."/>
            <person name="Pukall R."/>
            <person name="Gehrich-Schroeter G."/>
            <person name="Schneider S."/>
            <person name="Klenk H.-P."/>
            <person name="Eisen J.A."/>
        </authorList>
    </citation>
    <scope>NUCLEOTIDE SEQUENCE [LARGE SCALE GENOMIC DNA]</scope>
    <source>
        <strain evidence="3">ATCC 700253 / DSM 10332 / NAL</strain>
    </source>
</reference>
<dbReference type="EMBL" id="CP003179">
    <property type="protein sequence ID" value="AEW04654.1"/>
    <property type="molecule type" value="Genomic_DNA"/>
</dbReference>
<sequence>MILTPEDIAYADTIALTVEAINPADLKYILQRGPETPSKKILQGSVRTRQLWVIHRVFHPRWREVWDRYIRLLVQNLWSRHGHWTVADWMQWGHSAVTDLNTPATAIYWYFLHLPLSSLANDAAAQWLVERGEQWERDVRDAMMRLQMIWPETLRLADDMEPLPSEVVQWGPTVEKELQQLRQRIRELEQALDDQARWYESWFSTPDVLAGASAAQDDEGLAGMTWAVVGPSAEREGSYRQWAQRCGVTLWFWPGHQLWPGGTLPQVDAIGVVTTSIKHGVWERFDRLWSESIPRIYVPFNGIALWDREVRAWMARQRQRQRDPALAK</sequence>
<dbReference type="Proteomes" id="UP000005439">
    <property type="component" value="Chromosome"/>
</dbReference>
<accession>G8TUK7</accession>
<keyword evidence="3" id="KW-1185">Reference proteome</keyword>
<evidence type="ECO:0000313" key="3">
    <source>
        <dbReference type="Proteomes" id="UP000005439"/>
    </source>
</evidence>
<evidence type="ECO:0000256" key="1">
    <source>
        <dbReference type="SAM" id="Coils"/>
    </source>
</evidence>
<name>G8TUK7_SULAD</name>
<evidence type="ECO:0000313" key="2">
    <source>
        <dbReference type="EMBL" id="AEW04654.1"/>
    </source>
</evidence>
<dbReference type="AlphaFoldDB" id="G8TUK7"/>
<proteinExistence type="predicted"/>